<feature type="region of interest" description="Disordered" evidence="1">
    <location>
        <begin position="30"/>
        <end position="61"/>
    </location>
</feature>
<dbReference type="RefSeq" id="WP_041065717.1">
    <property type="nucleotide sequence ID" value="NZ_AP012273.1"/>
</dbReference>
<keyword evidence="2" id="KW-0732">Signal</keyword>
<dbReference type="EMBL" id="AP012273">
    <property type="protein sequence ID" value="BAO43722.1"/>
    <property type="molecule type" value="Genomic_DNA"/>
</dbReference>
<feature type="signal peptide" evidence="2">
    <location>
        <begin position="1"/>
        <end position="22"/>
    </location>
</feature>
<dbReference type="AlphaFoldDB" id="A0A7U6GHH6"/>
<organism evidence="3 4">
    <name type="scientific">Thiolapillus brandeum</name>
    <dbReference type="NCBI Taxonomy" id="1076588"/>
    <lineage>
        <taxon>Bacteria</taxon>
        <taxon>Pseudomonadati</taxon>
        <taxon>Pseudomonadota</taxon>
        <taxon>Gammaproteobacteria</taxon>
        <taxon>Chromatiales</taxon>
        <taxon>Sedimenticolaceae</taxon>
        <taxon>Thiolapillus</taxon>
    </lineage>
</organism>
<feature type="chain" id="PRO_5031209263" evidence="2">
    <location>
        <begin position="23"/>
        <end position="244"/>
    </location>
</feature>
<evidence type="ECO:0000256" key="1">
    <source>
        <dbReference type="SAM" id="MobiDB-lite"/>
    </source>
</evidence>
<keyword evidence="4" id="KW-1185">Reference proteome</keyword>
<evidence type="ECO:0000313" key="3">
    <source>
        <dbReference type="EMBL" id="BAO43722.1"/>
    </source>
</evidence>
<accession>A0A7U6GHH6</accession>
<feature type="compositionally biased region" description="Basic and acidic residues" evidence="1">
    <location>
        <begin position="107"/>
        <end position="125"/>
    </location>
</feature>
<feature type="region of interest" description="Disordered" evidence="1">
    <location>
        <begin position="158"/>
        <end position="244"/>
    </location>
</feature>
<evidence type="ECO:0000313" key="4">
    <source>
        <dbReference type="Proteomes" id="UP000031631"/>
    </source>
</evidence>
<dbReference type="KEGG" id="tbn:TBH_C0785"/>
<name>A0A7U6GHH6_9GAMM</name>
<proteinExistence type="predicted"/>
<evidence type="ECO:0000256" key="2">
    <source>
        <dbReference type="SAM" id="SignalP"/>
    </source>
</evidence>
<feature type="compositionally biased region" description="Low complexity" evidence="1">
    <location>
        <begin position="193"/>
        <end position="208"/>
    </location>
</feature>
<sequence>MMRTLALGVIVVGLAASSLVVADGFYPPAEGPGSINWPPPGGVTRRPSPGAGTWNAPMEQDFRPYPNYPQAPRFHNPSTRQFRKELIAPPGSDWPGADYYQEGQDSTAKHRPDELHPAPMERGEPVEVVPPPSVPVDEINASISDKPEHGWRPMKEKEALEAMEESAIPPKPKAARPLKMREITKPSSPLQGTTEPAPQPVEAPAVETLPPPVPGKRGEMPKPFVSGMSVTPSERGAEPAPVAR</sequence>
<gene>
    <name evidence="3" type="ORF">TBH_C0785</name>
</gene>
<reference evidence="3 4" key="1">
    <citation type="journal article" date="2014" name="PLoS ONE">
        <title>Physiological and genomic features of a novel sulfur-oxidizing gammaproteobacterium belonging to a previously uncultivated symbiotic lineage isolated from a hydrothermal vent.</title>
        <authorList>
            <person name="Nunoura T."/>
            <person name="Takaki Y."/>
            <person name="Kazama H."/>
            <person name="Kakuta J."/>
            <person name="Shimamura S."/>
            <person name="Makita H."/>
            <person name="Hirai M."/>
            <person name="Miyazaki M."/>
            <person name="Takai K."/>
        </authorList>
    </citation>
    <scope>NUCLEOTIDE SEQUENCE [LARGE SCALE GENOMIC DNA]</scope>
    <source>
        <strain evidence="3 4">Hiromi1</strain>
    </source>
</reference>
<feature type="region of interest" description="Disordered" evidence="1">
    <location>
        <begin position="86"/>
        <end position="130"/>
    </location>
</feature>
<dbReference type="Proteomes" id="UP000031631">
    <property type="component" value="Chromosome"/>
</dbReference>
<protein>
    <submittedName>
        <fullName evidence="3">Uncharacterized protein</fullName>
    </submittedName>
</protein>